<reference evidence="2 3" key="2">
    <citation type="submission" date="2019-01" db="EMBL/GenBank/DDBJ databases">
        <title>Tautonia sociabilis, a novel thermotolerant planctomycete of Isosphaeraceae family, isolated from a 4000 m deep subterranean habitat.</title>
        <authorList>
            <person name="Kovaleva O.L."/>
            <person name="Elcheninov A.G."/>
            <person name="Van Heerden E."/>
            <person name="Toshchakov S.V."/>
            <person name="Novikov A."/>
            <person name="Bonch-Osmolovskaya E.A."/>
            <person name="Kublanov I.V."/>
        </authorList>
    </citation>
    <scope>NUCLEOTIDE SEQUENCE [LARGE SCALE GENOMIC DNA]</scope>
    <source>
        <strain evidence="2 3">GM2012</strain>
    </source>
</reference>
<gene>
    <name evidence="2" type="ORF">TsocGM_16420</name>
</gene>
<comment type="caution">
    <text evidence="2">The sequence shown here is derived from an EMBL/GenBank/DDBJ whole genome shotgun (WGS) entry which is preliminary data.</text>
</comment>
<accession>A0A432MHM6</accession>
<feature type="compositionally biased region" description="Basic and acidic residues" evidence="1">
    <location>
        <begin position="85"/>
        <end position="94"/>
    </location>
</feature>
<organism evidence="2 3">
    <name type="scientific">Tautonia sociabilis</name>
    <dbReference type="NCBI Taxonomy" id="2080755"/>
    <lineage>
        <taxon>Bacteria</taxon>
        <taxon>Pseudomonadati</taxon>
        <taxon>Planctomycetota</taxon>
        <taxon>Planctomycetia</taxon>
        <taxon>Isosphaerales</taxon>
        <taxon>Isosphaeraceae</taxon>
        <taxon>Tautonia</taxon>
    </lineage>
</organism>
<evidence type="ECO:0000256" key="1">
    <source>
        <dbReference type="SAM" id="MobiDB-lite"/>
    </source>
</evidence>
<dbReference type="EMBL" id="RYZH01000032">
    <property type="protein sequence ID" value="RUL86312.1"/>
    <property type="molecule type" value="Genomic_DNA"/>
</dbReference>
<reference evidence="2 3" key="1">
    <citation type="submission" date="2018-12" db="EMBL/GenBank/DDBJ databases">
        <authorList>
            <person name="Toschakov S.V."/>
        </authorList>
    </citation>
    <scope>NUCLEOTIDE SEQUENCE [LARGE SCALE GENOMIC DNA]</scope>
    <source>
        <strain evidence="2 3">GM2012</strain>
    </source>
</reference>
<dbReference type="RefSeq" id="WP_126726547.1">
    <property type="nucleotide sequence ID" value="NZ_RYZH01000032.1"/>
</dbReference>
<dbReference type="AlphaFoldDB" id="A0A432MHM6"/>
<proteinExistence type="predicted"/>
<evidence type="ECO:0000313" key="3">
    <source>
        <dbReference type="Proteomes" id="UP000280296"/>
    </source>
</evidence>
<evidence type="ECO:0000313" key="2">
    <source>
        <dbReference type="EMBL" id="RUL86312.1"/>
    </source>
</evidence>
<feature type="region of interest" description="Disordered" evidence="1">
    <location>
        <begin position="78"/>
        <end position="179"/>
    </location>
</feature>
<keyword evidence="3" id="KW-1185">Reference proteome</keyword>
<dbReference type="Proteomes" id="UP000280296">
    <property type="component" value="Unassembled WGS sequence"/>
</dbReference>
<sequence length="179" mass="17953">MNIVPEPLRTPMPPTASRTGRPASRVAIAVLAAVALFPAMGPARSASAGWSGAGRALGHSCCCGTSCGSGCCCSPGDRATPTRSGDPERPEGGDLLKSLAIDPSPSPCIGPMPCGGGDAGTPPSLSSHRDRPAAIFEASWPAAEPGRAPLPLGPERFRPALPGDVPSEPPERASAGLRS</sequence>
<feature type="region of interest" description="Disordered" evidence="1">
    <location>
        <begin position="1"/>
        <end position="21"/>
    </location>
</feature>
<protein>
    <submittedName>
        <fullName evidence="2">Uncharacterized protein</fullName>
    </submittedName>
</protein>
<name>A0A432MHM6_9BACT</name>